<organism evidence="2 3">
    <name type="scientific">Pleurodeles waltl</name>
    <name type="common">Iberian ribbed newt</name>
    <dbReference type="NCBI Taxonomy" id="8319"/>
    <lineage>
        <taxon>Eukaryota</taxon>
        <taxon>Metazoa</taxon>
        <taxon>Chordata</taxon>
        <taxon>Craniata</taxon>
        <taxon>Vertebrata</taxon>
        <taxon>Euteleostomi</taxon>
        <taxon>Amphibia</taxon>
        <taxon>Batrachia</taxon>
        <taxon>Caudata</taxon>
        <taxon>Salamandroidea</taxon>
        <taxon>Salamandridae</taxon>
        <taxon>Pleurodelinae</taxon>
        <taxon>Pleurodeles</taxon>
    </lineage>
</organism>
<protein>
    <submittedName>
        <fullName evidence="2">Uncharacterized protein</fullName>
    </submittedName>
</protein>
<evidence type="ECO:0000313" key="2">
    <source>
        <dbReference type="EMBL" id="KAJ1111238.1"/>
    </source>
</evidence>
<comment type="caution">
    <text evidence="2">The sequence shown here is derived from an EMBL/GenBank/DDBJ whole genome shotgun (WGS) entry which is preliminary data.</text>
</comment>
<name>A0AAV7NDH3_PLEWA</name>
<proteinExistence type="predicted"/>
<evidence type="ECO:0000256" key="1">
    <source>
        <dbReference type="SAM" id="MobiDB-lite"/>
    </source>
</evidence>
<dbReference type="EMBL" id="JANPWB010000013">
    <property type="protein sequence ID" value="KAJ1111238.1"/>
    <property type="molecule type" value="Genomic_DNA"/>
</dbReference>
<evidence type="ECO:0000313" key="3">
    <source>
        <dbReference type="Proteomes" id="UP001066276"/>
    </source>
</evidence>
<gene>
    <name evidence="2" type="ORF">NDU88_008574</name>
</gene>
<accession>A0AAV7NDH3</accession>
<keyword evidence="3" id="KW-1185">Reference proteome</keyword>
<dbReference type="Proteomes" id="UP001066276">
    <property type="component" value="Chromosome 9"/>
</dbReference>
<sequence>MSTRTGAPGQLGAVEGVCGHLPPAATMVAPWYTDATEPTSAVSASSRDHATGWAGAPPGDGGGRAMGVTSLGDWRLELRLCGWPRLPWHIGMCDARLDG</sequence>
<reference evidence="2" key="1">
    <citation type="journal article" date="2022" name="bioRxiv">
        <title>Sequencing and chromosome-scale assembly of the giantPleurodeles waltlgenome.</title>
        <authorList>
            <person name="Brown T."/>
            <person name="Elewa A."/>
            <person name="Iarovenko S."/>
            <person name="Subramanian E."/>
            <person name="Araus A.J."/>
            <person name="Petzold A."/>
            <person name="Susuki M."/>
            <person name="Suzuki K.-i.T."/>
            <person name="Hayashi T."/>
            <person name="Toyoda A."/>
            <person name="Oliveira C."/>
            <person name="Osipova E."/>
            <person name="Leigh N.D."/>
            <person name="Simon A."/>
            <person name="Yun M.H."/>
        </authorList>
    </citation>
    <scope>NUCLEOTIDE SEQUENCE</scope>
    <source>
        <strain evidence="2">20211129_DDA</strain>
        <tissue evidence="2">Liver</tissue>
    </source>
</reference>
<dbReference type="AlphaFoldDB" id="A0AAV7NDH3"/>
<feature type="region of interest" description="Disordered" evidence="1">
    <location>
        <begin position="39"/>
        <end position="65"/>
    </location>
</feature>